<feature type="compositionally biased region" description="Basic and acidic residues" evidence="8">
    <location>
        <begin position="1200"/>
        <end position="1218"/>
    </location>
</feature>
<keyword evidence="9" id="KW-1133">Transmembrane helix</keyword>
<dbReference type="GO" id="GO:0006508">
    <property type="term" value="P:proteolysis"/>
    <property type="evidence" value="ECO:0007669"/>
    <property type="project" value="UniProtKB-KW"/>
</dbReference>
<keyword evidence="3 10" id="KW-0732">Signal</keyword>
<dbReference type="InterPro" id="IPR001478">
    <property type="entry name" value="PDZ"/>
</dbReference>
<keyword evidence="2 7" id="KW-0645">Protease</keyword>
<dbReference type="Gene3D" id="2.30.42.10">
    <property type="match status" value="3"/>
</dbReference>
<feature type="domain" description="PDZ" evidence="11">
    <location>
        <begin position="1382"/>
        <end position="1454"/>
    </location>
</feature>
<dbReference type="Proteomes" id="UP000435112">
    <property type="component" value="Unassembled WGS sequence"/>
</dbReference>
<evidence type="ECO:0000313" key="14">
    <source>
        <dbReference type="Proteomes" id="UP000435112"/>
    </source>
</evidence>
<feature type="region of interest" description="Disordered" evidence="8">
    <location>
        <begin position="1040"/>
        <end position="1312"/>
    </location>
</feature>
<dbReference type="OrthoDB" id="78824at2759"/>
<keyword evidence="9" id="KW-0472">Membrane</keyword>
<feature type="compositionally biased region" description="Basic and acidic residues" evidence="8">
    <location>
        <begin position="671"/>
        <end position="680"/>
    </location>
</feature>
<feature type="compositionally biased region" description="Pro residues" evidence="8">
    <location>
        <begin position="1180"/>
        <end position="1197"/>
    </location>
</feature>
<evidence type="ECO:0000256" key="3">
    <source>
        <dbReference type="ARBA" id="ARBA00022729"/>
    </source>
</evidence>
<dbReference type="SUPFAM" id="SSF50156">
    <property type="entry name" value="PDZ domain-like"/>
    <property type="match status" value="4"/>
</dbReference>
<feature type="region of interest" description="Disordered" evidence="8">
    <location>
        <begin position="817"/>
        <end position="842"/>
    </location>
</feature>
<evidence type="ECO:0000256" key="9">
    <source>
        <dbReference type="SAM" id="Phobius"/>
    </source>
</evidence>
<dbReference type="SMART" id="SM00228">
    <property type="entry name" value="PDZ"/>
    <property type="match status" value="4"/>
</dbReference>
<feature type="compositionally biased region" description="Pro residues" evidence="8">
    <location>
        <begin position="1060"/>
        <end position="1072"/>
    </location>
</feature>
<evidence type="ECO:0008006" key="15">
    <source>
        <dbReference type="Google" id="ProtNLM"/>
    </source>
</evidence>
<dbReference type="SUPFAM" id="SSF50630">
    <property type="entry name" value="Acid proteases"/>
    <property type="match status" value="1"/>
</dbReference>
<evidence type="ECO:0000256" key="1">
    <source>
        <dbReference type="ARBA" id="ARBA00007447"/>
    </source>
</evidence>
<evidence type="ECO:0000256" key="10">
    <source>
        <dbReference type="SAM" id="SignalP"/>
    </source>
</evidence>
<dbReference type="InterPro" id="IPR021109">
    <property type="entry name" value="Peptidase_aspartic_dom_sf"/>
</dbReference>
<feature type="compositionally biased region" description="Basic residues" evidence="8">
    <location>
        <begin position="1040"/>
        <end position="1055"/>
    </location>
</feature>
<feature type="domain" description="Peptidase A1" evidence="12">
    <location>
        <begin position="45"/>
        <end position="410"/>
    </location>
</feature>
<evidence type="ECO:0000256" key="7">
    <source>
        <dbReference type="RuleBase" id="RU000454"/>
    </source>
</evidence>
<evidence type="ECO:0000259" key="11">
    <source>
        <dbReference type="PROSITE" id="PS50106"/>
    </source>
</evidence>
<feature type="region of interest" description="Disordered" evidence="8">
    <location>
        <begin position="514"/>
        <end position="554"/>
    </location>
</feature>
<feature type="chain" id="PRO_5025667201" description="PDZ domain-containing protein" evidence="10">
    <location>
        <begin position="28"/>
        <end position="1454"/>
    </location>
</feature>
<evidence type="ECO:0000256" key="6">
    <source>
        <dbReference type="ARBA" id="ARBA00023145"/>
    </source>
</evidence>
<gene>
    <name evidence="13" type="ORF">PR002_g1526</name>
</gene>
<feature type="compositionally biased region" description="Basic and acidic residues" evidence="8">
    <location>
        <begin position="1109"/>
        <end position="1119"/>
    </location>
</feature>
<reference evidence="13 14" key="1">
    <citation type="submission" date="2018-09" db="EMBL/GenBank/DDBJ databases">
        <title>Genomic investigation of the strawberry pathogen Phytophthora fragariae indicates pathogenicity is determined by transcriptional variation in three key races.</title>
        <authorList>
            <person name="Adams T.M."/>
            <person name="Armitage A.D."/>
            <person name="Sobczyk M.K."/>
            <person name="Bates H.J."/>
            <person name="Dunwell J.M."/>
            <person name="Nellist C.F."/>
            <person name="Harrison R.J."/>
        </authorList>
    </citation>
    <scope>NUCLEOTIDE SEQUENCE [LARGE SCALE GENOMIC DNA]</scope>
    <source>
        <strain evidence="13 14">SCRP324</strain>
    </source>
</reference>
<accession>A0A6A3NZH3</accession>
<dbReference type="PROSITE" id="PS50106">
    <property type="entry name" value="PDZ"/>
    <property type="match status" value="4"/>
</dbReference>
<sequence>MAALVLGRRLLLLLGCKLLLFGHEAEAASAHYSIDLNGIASGTAYTLTVDIGSVGSSGSSVGSNAFRLIADTGSSNDAVLGSGCCGSGADVTYSCDASSTCSDSGSGMVTLSFAGANIQGQFMTDKWHSDEIGNITKSFLVIEKQDTFYRSTYDGITGLAYDTLAASDGAIQSLYNVLVDTGKTTDSFGMLLCGTMQPMLLTGGTDFTYHSGQLLIGGTEGTEGESYYSGDMFYTPITREAWYVVTVTDIGYGGSSLGLSCDKYNDPQAIIDSGTSNLAFPSDVYNALMDQIKTATLSAIPDFDSTYFDDSTSCCDQDYCDPTSSNAALLELPSIYFTLGMQTSDGATSKHFRVEIPPEYYWRPEMNGNNASTPCRAIGISEGTSTVLGDVFMDGLYSYHDRVDGKIGLAVAHNCPNDVNSTKKVYSSSDSDDWCSCFSSTMKKKSSWTTYAPWGSGCFFWQWWMYVVAASIFVVIACVCVVVWWHKTNKQMKKLQEDAYTVGSSGARTTRLATLQSSGSGRGPALVPASPPDGYYTASASPPRRGSPRTGSVSSRLFTPHHALNLACAVLPSDVARAHAHRHSRFRRLPDLMADPRAARGVSTCSEDDDSLSPHEFVQRQMEKMRNLDERENVSFLSHRSSNHSGTSELSTNMTVFEKLQALALAENIKLDSSDHHDKEGEENEEEEDEEDDETYEISWDGGPLGLLFKANANGQPVIRRVNKKGAATGLQYARAGDVLLALNGVSVSATPFSEVIERLKNPEFPIKLDFRPLKLSDLATAATSKWGLPNTGSVHSSDAASAFCGSPVNSTATVDLRSNRGAGWGGSGPSSSSEPPAEEPTDVEYDVVWSEGPLGCELKQRNGLPAVKSVTGTGTGVTPSVAQIAAGDILVSINGLRTEEIGFKSTVTLMMRAAKPVYLRFHRGGARQPPSTGNSFSELPPSYRGPQSSRDDEAAALDPRQYTVLWREGPLGIQIRTSSKGRVVVARLTGAGAPNVNDTVAPGDIFVRIAGVDVDSLGIAGAFELLKTVQKPVVLVFQRRGRSPGHSNRSHSRDRRPGLPSPAPAPAPAPAPSSSAVPSFRKLREEEAAAAAAAAGRPPLGRSSSSDHSPRSKSRGESVKQFSSGHSQELENYAASDDGTSLRSYDYLDSPRSNASHPKQFGNSQNDDGDNGLPTYTDLPPPPFPGGESPAAPPPAGLGHEDYSEEDRFPPEARDESPSLTGLPPPPSYMDVFTASGRAKDPITVVPASARSNLPGIPDDEDNGYYGNYLERPPPFEAHSDDPLPPPPVYSDSALPPAEETPSLLGQPSRLQELRRQYIESERERNMLENGAATMVSTYSDIDDSGLVVRRKPQPLYGDDSLDVKAQAPQLPLPELWVRWSDGPLGITFKRKNGQIVVSRLTGSGFSPGLTQLRPGDWLVSFNNQSTRNLRLGETMELLKRSPKPVDMCFIVQ</sequence>
<feature type="transmembrane region" description="Helical" evidence="9">
    <location>
        <begin position="463"/>
        <end position="485"/>
    </location>
</feature>
<dbReference type="InterPro" id="IPR001969">
    <property type="entry name" value="Aspartic_peptidase_AS"/>
</dbReference>
<evidence type="ECO:0000256" key="2">
    <source>
        <dbReference type="ARBA" id="ARBA00022670"/>
    </source>
</evidence>
<protein>
    <recommendedName>
        <fullName evidence="15">PDZ domain-containing protein</fullName>
    </recommendedName>
</protein>
<keyword evidence="5 7" id="KW-0378">Hydrolase</keyword>
<organism evidence="13 14">
    <name type="scientific">Phytophthora rubi</name>
    <dbReference type="NCBI Taxonomy" id="129364"/>
    <lineage>
        <taxon>Eukaryota</taxon>
        <taxon>Sar</taxon>
        <taxon>Stramenopiles</taxon>
        <taxon>Oomycota</taxon>
        <taxon>Peronosporomycetes</taxon>
        <taxon>Peronosporales</taxon>
        <taxon>Peronosporaceae</taxon>
        <taxon>Phytophthora</taxon>
    </lineage>
</organism>
<evidence type="ECO:0000256" key="5">
    <source>
        <dbReference type="ARBA" id="ARBA00022801"/>
    </source>
</evidence>
<comment type="caution">
    <text evidence="13">The sequence shown here is derived from an EMBL/GenBank/DDBJ whole genome shotgun (WGS) entry which is preliminary data.</text>
</comment>
<dbReference type="InterPro" id="IPR001461">
    <property type="entry name" value="Aspartic_peptidase_A1"/>
</dbReference>
<feature type="domain" description="PDZ" evidence="11">
    <location>
        <begin position="969"/>
        <end position="1042"/>
    </location>
</feature>
<dbReference type="InterPro" id="IPR033121">
    <property type="entry name" value="PEPTIDASE_A1"/>
</dbReference>
<keyword evidence="4 7" id="KW-0064">Aspartyl protease</keyword>
<keyword evidence="9" id="KW-0812">Transmembrane</keyword>
<dbReference type="PROSITE" id="PS00141">
    <property type="entry name" value="ASP_PROTEASE"/>
    <property type="match status" value="1"/>
</dbReference>
<evidence type="ECO:0000256" key="4">
    <source>
        <dbReference type="ARBA" id="ARBA00022750"/>
    </source>
</evidence>
<keyword evidence="6" id="KW-0865">Zymogen</keyword>
<dbReference type="EMBL" id="QXFU01000045">
    <property type="protein sequence ID" value="KAE9046672.1"/>
    <property type="molecule type" value="Genomic_DNA"/>
</dbReference>
<proteinExistence type="inferred from homology"/>
<dbReference type="Pfam" id="PF00026">
    <property type="entry name" value="Asp"/>
    <property type="match status" value="1"/>
</dbReference>
<dbReference type="PANTHER" id="PTHR47965">
    <property type="entry name" value="ASPARTYL PROTEASE-RELATED"/>
    <property type="match status" value="1"/>
</dbReference>
<dbReference type="InterPro" id="IPR036034">
    <property type="entry name" value="PDZ_sf"/>
</dbReference>
<comment type="similarity">
    <text evidence="1 7">Belongs to the peptidase A1 family.</text>
</comment>
<dbReference type="CDD" id="cd00136">
    <property type="entry name" value="PDZ_canonical"/>
    <property type="match status" value="2"/>
</dbReference>
<feature type="signal peptide" evidence="10">
    <location>
        <begin position="1"/>
        <end position="27"/>
    </location>
</feature>
<evidence type="ECO:0000313" key="13">
    <source>
        <dbReference type="EMBL" id="KAE9046672.1"/>
    </source>
</evidence>
<evidence type="ECO:0000259" key="12">
    <source>
        <dbReference type="PROSITE" id="PS51767"/>
    </source>
</evidence>
<dbReference type="PROSITE" id="PS51767">
    <property type="entry name" value="PEPTIDASE_A1"/>
    <property type="match status" value="1"/>
</dbReference>
<feature type="region of interest" description="Disordered" evidence="8">
    <location>
        <begin position="671"/>
        <end position="697"/>
    </location>
</feature>
<dbReference type="PRINTS" id="PR00792">
    <property type="entry name" value="PEPSIN"/>
</dbReference>
<dbReference type="Gene3D" id="2.40.70.10">
    <property type="entry name" value="Acid Proteases"/>
    <property type="match status" value="2"/>
</dbReference>
<feature type="compositionally biased region" description="Acidic residues" evidence="8">
    <location>
        <begin position="681"/>
        <end position="696"/>
    </location>
</feature>
<name>A0A6A3NZH3_9STRA</name>
<feature type="compositionally biased region" description="Polar residues" evidence="8">
    <location>
        <begin position="1152"/>
        <end position="1167"/>
    </location>
</feature>
<evidence type="ECO:0000256" key="8">
    <source>
        <dbReference type="SAM" id="MobiDB-lite"/>
    </source>
</evidence>
<feature type="region of interest" description="Disordered" evidence="8">
    <location>
        <begin position="924"/>
        <end position="956"/>
    </location>
</feature>
<feature type="domain" description="PDZ" evidence="11">
    <location>
        <begin position="851"/>
        <end position="926"/>
    </location>
</feature>
<feature type="domain" description="PDZ" evidence="11">
    <location>
        <begin position="703"/>
        <end position="775"/>
    </location>
</feature>
<dbReference type="GO" id="GO:0004190">
    <property type="term" value="F:aspartic-type endopeptidase activity"/>
    <property type="evidence" value="ECO:0007669"/>
    <property type="project" value="UniProtKB-KW"/>
</dbReference>
<dbReference type="PANTHER" id="PTHR47965:SF12">
    <property type="entry name" value="ASPARTIC PROTEINASE 3-RELATED"/>
    <property type="match status" value="1"/>
</dbReference>